<gene>
    <name evidence="1" type="ORF">BDY19DRAFT_934062</name>
</gene>
<dbReference type="EMBL" id="MU274906">
    <property type="protein sequence ID" value="KAI0091145.1"/>
    <property type="molecule type" value="Genomic_DNA"/>
</dbReference>
<evidence type="ECO:0000313" key="1">
    <source>
        <dbReference type="EMBL" id="KAI0091145.1"/>
    </source>
</evidence>
<protein>
    <submittedName>
        <fullName evidence="1">Uncharacterized protein</fullName>
    </submittedName>
</protein>
<proteinExistence type="predicted"/>
<reference evidence="1" key="1">
    <citation type="journal article" date="2021" name="Environ. Microbiol.">
        <title>Gene family expansions and transcriptome signatures uncover fungal adaptations to wood decay.</title>
        <authorList>
            <person name="Hage H."/>
            <person name="Miyauchi S."/>
            <person name="Viragh M."/>
            <person name="Drula E."/>
            <person name="Min B."/>
            <person name="Chaduli D."/>
            <person name="Navarro D."/>
            <person name="Favel A."/>
            <person name="Norest M."/>
            <person name="Lesage-Meessen L."/>
            <person name="Balint B."/>
            <person name="Merenyi Z."/>
            <person name="de Eugenio L."/>
            <person name="Morin E."/>
            <person name="Martinez A.T."/>
            <person name="Baldrian P."/>
            <person name="Stursova M."/>
            <person name="Martinez M.J."/>
            <person name="Novotny C."/>
            <person name="Magnuson J.K."/>
            <person name="Spatafora J.W."/>
            <person name="Maurice S."/>
            <person name="Pangilinan J."/>
            <person name="Andreopoulos W."/>
            <person name="LaButti K."/>
            <person name="Hundley H."/>
            <person name="Na H."/>
            <person name="Kuo A."/>
            <person name="Barry K."/>
            <person name="Lipzen A."/>
            <person name="Henrissat B."/>
            <person name="Riley R."/>
            <person name="Ahrendt S."/>
            <person name="Nagy L.G."/>
            <person name="Grigoriev I.V."/>
            <person name="Martin F."/>
            <person name="Rosso M.N."/>
        </authorList>
    </citation>
    <scope>NUCLEOTIDE SEQUENCE</scope>
    <source>
        <strain evidence="1">CBS 384.51</strain>
    </source>
</reference>
<dbReference type="Proteomes" id="UP001055072">
    <property type="component" value="Unassembled WGS sequence"/>
</dbReference>
<accession>A0ACB8UA69</accession>
<name>A0ACB8UA69_9APHY</name>
<sequence length="71" mass="7725">MCVAAVCSNVTAVVRLQFLFLACYKNIALIRFEVGERVSHVSANIYILYLTAEIIAKCVGGVWCIMQVAAG</sequence>
<comment type="caution">
    <text evidence="1">The sequence shown here is derived from an EMBL/GenBank/DDBJ whole genome shotgun (WGS) entry which is preliminary data.</text>
</comment>
<organism evidence="1 2">
    <name type="scientific">Irpex rosettiformis</name>
    <dbReference type="NCBI Taxonomy" id="378272"/>
    <lineage>
        <taxon>Eukaryota</taxon>
        <taxon>Fungi</taxon>
        <taxon>Dikarya</taxon>
        <taxon>Basidiomycota</taxon>
        <taxon>Agaricomycotina</taxon>
        <taxon>Agaricomycetes</taxon>
        <taxon>Polyporales</taxon>
        <taxon>Irpicaceae</taxon>
        <taxon>Irpex</taxon>
    </lineage>
</organism>
<keyword evidence="2" id="KW-1185">Reference proteome</keyword>
<evidence type="ECO:0000313" key="2">
    <source>
        <dbReference type="Proteomes" id="UP001055072"/>
    </source>
</evidence>